<comment type="similarity">
    <text evidence="3">Belongs to the CASC3 family.</text>
</comment>
<dbReference type="InterPro" id="IPR044796">
    <property type="entry name" value="MLN51_plant"/>
</dbReference>
<evidence type="ECO:0000256" key="8">
    <source>
        <dbReference type="ARBA" id="ARBA00022845"/>
    </source>
</evidence>
<dbReference type="OrthoDB" id="5413466at2759"/>
<feature type="compositionally biased region" description="Polar residues" evidence="13">
    <location>
        <begin position="573"/>
        <end position="587"/>
    </location>
</feature>
<feature type="compositionally biased region" description="Low complexity" evidence="13">
    <location>
        <begin position="619"/>
        <end position="637"/>
    </location>
</feature>
<keyword evidence="16" id="KW-1185">Reference proteome</keyword>
<evidence type="ECO:0000313" key="15">
    <source>
        <dbReference type="EMBL" id="KAF4967132.1"/>
    </source>
</evidence>
<evidence type="ECO:0000259" key="14">
    <source>
        <dbReference type="SMART" id="SM01044"/>
    </source>
</evidence>
<feature type="region of interest" description="Disordered" evidence="13">
    <location>
        <begin position="619"/>
        <end position="679"/>
    </location>
</feature>
<keyword evidence="4" id="KW-0813">Transport</keyword>
<evidence type="ECO:0000256" key="1">
    <source>
        <dbReference type="ARBA" id="ARBA00004123"/>
    </source>
</evidence>
<dbReference type="GO" id="GO:0035145">
    <property type="term" value="C:exon-exon junction complex"/>
    <property type="evidence" value="ECO:0007669"/>
    <property type="project" value="InterPro"/>
</dbReference>
<feature type="region of interest" description="Disordered" evidence="13">
    <location>
        <begin position="1"/>
        <end position="104"/>
    </location>
</feature>
<evidence type="ECO:0000313" key="16">
    <source>
        <dbReference type="Proteomes" id="UP000622797"/>
    </source>
</evidence>
<keyword evidence="10" id="KW-0866">Nonsense-mediated mRNA decay</keyword>
<keyword evidence="6" id="KW-0507">mRNA processing</keyword>
<dbReference type="GO" id="GO:0006397">
    <property type="term" value="P:mRNA processing"/>
    <property type="evidence" value="ECO:0007669"/>
    <property type="project" value="UniProtKB-KW"/>
</dbReference>
<keyword evidence="7" id="KW-0509">mRNA transport</keyword>
<reference evidence="15" key="1">
    <citation type="journal article" date="2020" name="BMC Genomics">
        <title>Correction to: Identification and distribution of gene clusters required for synthesis of sphingolipid metabolism inhibitors in diverse species of the filamentous fungus Fusarium.</title>
        <authorList>
            <person name="Kim H.S."/>
            <person name="Lohmar J.M."/>
            <person name="Busman M."/>
            <person name="Brown D.W."/>
            <person name="Naumann T.A."/>
            <person name="Divon H.H."/>
            <person name="Lysoe E."/>
            <person name="Uhlig S."/>
            <person name="Proctor R.H."/>
        </authorList>
    </citation>
    <scope>NUCLEOTIDE SEQUENCE</scope>
    <source>
        <strain evidence="15">NRRL 20472</strain>
    </source>
</reference>
<evidence type="ECO:0000256" key="9">
    <source>
        <dbReference type="ARBA" id="ARBA00022884"/>
    </source>
</evidence>
<protein>
    <recommendedName>
        <fullName evidence="14">Btz domain-containing protein</fullName>
    </recommendedName>
</protein>
<dbReference type="GO" id="GO:0003729">
    <property type="term" value="F:mRNA binding"/>
    <property type="evidence" value="ECO:0007669"/>
    <property type="project" value="InterPro"/>
</dbReference>
<comment type="caution">
    <text evidence="15">The sequence shown here is derived from an EMBL/GenBank/DDBJ whole genome shotgun (WGS) entry which is preliminary data.</text>
</comment>
<dbReference type="AlphaFoldDB" id="A0A8H4TZZ3"/>
<feature type="region of interest" description="Disordered" evidence="13">
    <location>
        <begin position="331"/>
        <end position="350"/>
    </location>
</feature>
<evidence type="ECO:0000256" key="2">
    <source>
        <dbReference type="ARBA" id="ARBA00004496"/>
    </source>
</evidence>
<keyword evidence="11" id="KW-0508">mRNA splicing</keyword>
<feature type="region of interest" description="Disordered" evidence="13">
    <location>
        <begin position="141"/>
        <end position="172"/>
    </location>
</feature>
<feature type="compositionally biased region" description="Basic and acidic residues" evidence="13">
    <location>
        <begin position="155"/>
        <end position="169"/>
    </location>
</feature>
<feature type="compositionally biased region" description="Basic and acidic residues" evidence="13">
    <location>
        <begin position="331"/>
        <end position="343"/>
    </location>
</feature>
<dbReference type="PANTHER" id="PTHR46837:SF5">
    <property type="entry name" value="PROTEIN MLN51 HOMOLOG"/>
    <property type="match status" value="1"/>
</dbReference>
<dbReference type="InterPro" id="IPR018545">
    <property type="entry name" value="Btz_dom"/>
</dbReference>
<dbReference type="GO" id="GO:0000184">
    <property type="term" value="P:nuclear-transcribed mRNA catabolic process, nonsense-mediated decay"/>
    <property type="evidence" value="ECO:0007669"/>
    <property type="project" value="UniProtKB-KW"/>
</dbReference>
<name>A0A8H4TZZ3_9HYPO</name>
<dbReference type="EMBL" id="JABEXW010000252">
    <property type="protein sequence ID" value="KAF4967132.1"/>
    <property type="molecule type" value="Genomic_DNA"/>
</dbReference>
<evidence type="ECO:0000256" key="6">
    <source>
        <dbReference type="ARBA" id="ARBA00022664"/>
    </source>
</evidence>
<dbReference type="SMART" id="SM01044">
    <property type="entry name" value="Btz"/>
    <property type="match status" value="1"/>
</dbReference>
<feature type="compositionally biased region" description="Polar residues" evidence="13">
    <location>
        <begin position="58"/>
        <end position="67"/>
    </location>
</feature>
<keyword evidence="8" id="KW-0810">Translation regulation</keyword>
<keyword evidence="12" id="KW-0539">Nucleus</keyword>
<dbReference type="GO" id="GO:0008380">
    <property type="term" value="P:RNA splicing"/>
    <property type="evidence" value="ECO:0007669"/>
    <property type="project" value="UniProtKB-KW"/>
</dbReference>
<comment type="subcellular location">
    <subcellularLocation>
        <location evidence="2">Cytoplasm</location>
    </subcellularLocation>
    <subcellularLocation>
        <location evidence="1">Nucleus</location>
    </subcellularLocation>
</comment>
<reference evidence="15" key="2">
    <citation type="submission" date="2020-05" db="EMBL/GenBank/DDBJ databases">
        <authorList>
            <person name="Kim H.-S."/>
            <person name="Proctor R.H."/>
            <person name="Brown D.W."/>
        </authorList>
    </citation>
    <scope>NUCLEOTIDE SEQUENCE</scope>
    <source>
        <strain evidence="15">NRRL 20472</strain>
    </source>
</reference>
<evidence type="ECO:0000256" key="4">
    <source>
        <dbReference type="ARBA" id="ARBA00022448"/>
    </source>
</evidence>
<dbReference type="GO" id="GO:0006417">
    <property type="term" value="P:regulation of translation"/>
    <property type="evidence" value="ECO:0007669"/>
    <property type="project" value="UniProtKB-KW"/>
</dbReference>
<evidence type="ECO:0000256" key="3">
    <source>
        <dbReference type="ARBA" id="ARBA00009548"/>
    </source>
</evidence>
<accession>A0A8H4TZZ3</accession>
<proteinExistence type="inferred from homology"/>
<dbReference type="PANTHER" id="PTHR46837">
    <property type="entry name" value="PROTEIN MLN51 HOMOLOG"/>
    <property type="match status" value="1"/>
</dbReference>
<dbReference type="GO" id="GO:0005737">
    <property type="term" value="C:cytoplasm"/>
    <property type="evidence" value="ECO:0007669"/>
    <property type="project" value="UniProtKB-SubCell"/>
</dbReference>
<gene>
    <name evidence="15" type="ORF">FSARC_5252</name>
</gene>
<evidence type="ECO:0000256" key="10">
    <source>
        <dbReference type="ARBA" id="ARBA00023161"/>
    </source>
</evidence>
<evidence type="ECO:0000256" key="12">
    <source>
        <dbReference type="ARBA" id="ARBA00023242"/>
    </source>
</evidence>
<sequence length="743" mass="81011">MASAAPRRRKLIGQRRRVEDEGEDEGGPEGLDLDDDSITDGSLTDDNDPADDSDTSNIDETSPTSPNARRKVNGAAKHAGHGTKSAPGSGSGQNGKPVTDTDMMLHGLSITDQSPPVQEMHFDEVIAPSPTKSPAAPIVVSSASARPPAAPANRRRQEHEDYKKKRDEDPAFVPNRGAFFMHDHRHAGPAANGFRPFGRGRGRGGRGGIGGPFAPIKYVIARHFSPLPYANQHSQLHHPGDPTTNSPWTHDMHETVVEPPPPARPRHMIEEEGPANGNGFIPTCDPNPTPINRTLSTEKHIGNAQVRVSLPSMKAPVVIPRLAVKQYTKLPDHRPPLRRDKPVRISLPNNPPRYIYPAPDRSFIFIPRAMRPNQQRMRGKPRSGFGSMGGFSRRTSVFGGSYYGSVYSPSVAMSRRSSIVDRDYMFSPTGSVISRPPIPVENSRPVVRLPPAPRPDMPMNTMAPPMMPPMVAPVPMYGPADPIFAAERPAVLEASINDLPPPQTYPLPQKPAFQENRPTSALPMHQPRPQKNISVADIESPALTQGPQAYQQAFHQQVPIQMANGLSHESHTRQPSYPSQHSTGTPLSQIPERAIHAAPFQPNTYGQQPYYNQQPYQAQPQQGYYYPPNYNNPNMGPSSAAPSFVPGQPGPPGSFTPQNQPEQPVMPNNGPPPASGSNLVAQEVNGMVYYYDASQLPPVNNYPTYSAPQGYQPSVMGMGGMVTPSPDGFYYPQQASGIVYYPQ</sequence>
<dbReference type="Pfam" id="PF09405">
    <property type="entry name" value="Btz"/>
    <property type="match status" value="1"/>
</dbReference>
<dbReference type="Proteomes" id="UP000622797">
    <property type="component" value="Unassembled WGS sequence"/>
</dbReference>
<evidence type="ECO:0000256" key="5">
    <source>
        <dbReference type="ARBA" id="ARBA00022490"/>
    </source>
</evidence>
<feature type="domain" description="Btz" evidence="14">
    <location>
        <begin position="135"/>
        <end position="279"/>
    </location>
</feature>
<dbReference type="GO" id="GO:0051028">
    <property type="term" value="P:mRNA transport"/>
    <property type="evidence" value="ECO:0007669"/>
    <property type="project" value="UniProtKB-KW"/>
</dbReference>
<keyword evidence="9" id="KW-0694">RNA-binding</keyword>
<feature type="region of interest" description="Disordered" evidence="13">
    <location>
        <begin position="566"/>
        <end position="587"/>
    </location>
</feature>
<feature type="compositionally biased region" description="Basic residues" evidence="13">
    <location>
        <begin position="1"/>
        <end position="15"/>
    </location>
</feature>
<evidence type="ECO:0000256" key="7">
    <source>
        <dbReference type="ARBA" id="ARBA00022816"/>
    </source>
</evidence>
<evidence type="ECO:0000256" key="11">
    <source>
        <dbReference type="ARBA" id="ARBA00023187"/>
    </source>
</evidence>
<organism evidence="15 16">
    <name type="scientific">Fusarium sarcochroum</name>
    <dbReference type="NCBI Taxonomy" id="1208366"/>
    <lineage>
        <taxon>Eukaryota</taxon>
        <taxon>Fungi</taxon>
        <taxon>Dikarya</taxon>
        <taxon>Ascomycota</taxon>
        <taxon>Pezizomycotina</taxon>
        <taxon>Sordariomycetes</taxon>
        <taxon>Hypocreomycetidae</taxon>
        <taxon>Hypocreales</taxon>
        <taxon>Nectriaceae</taxon>
        <taxon>Fusarium</taxon>
        <taxon>Fusarium lateritium species complex</taxon>
    </lineage>
</organism>
<keyword evidence="5" id="KW-0963">Cytoplasm</keyword>
<evidence type="ECO:0000256" key="13">
    <source>
        <dbReference type="SAM" id="MobiDB-lite"/>
    </source>
</evidence>
<feature type="compositionally biased region" description="Acidic residues" evidence="13">
    <location>
        <begin position="20"/>
        <end position="54"/>
    </location>
</feature>